<evidence type="ECO:0000256" key="13">
    <source>
        <dbReference type="ARBA" id="ARBA00023268"/>
    </source>
</evidence>
<dbReference type="SUPFAM" id="SSF64153">
    <property type="entry name" value="YjeF N-terminal domain-like"/>
    <property type="match status" value="1"/>
</dbReference>
<feature type="domain" description="YjeF C-terminal" evidence="20">
    <location>
        <begin position="236"/>
        <end position="504"/>
    </location>
</feature>
<dbReference type="Pfam" id="PF03853">
    <property type="entry name" value="YjeF_N"/>
    <property type="match status" value="1"/>
</dbReference>
<evidence type="ECO:0000259" key="21">
    <source>
        <dbReference type="PROSITE" id="PS51385"/>
    </source>
</evidence>
<keyword evidence="11 18" id="KW-0413">Isomerase</keyword>
<dbReference type="HAMAP" id="MF_01965">
    <property type="entry name" value="NADHX_dehydratase"/>
    <property type="match status" value="1"/>
</dbReference>
<keyword evidence="13" id="KW-0511">Multifunctional enzyme</keyword>
<comment type="subunit">
    <text evidence="17">Homotetramer.</text>
</comment>
<feature type="binding site" evidence="18">
    <location>
        <position position="169"/>
    </location>
    <ligand>
        <name>K(+)</name>
        <dbReference type="ChEBI" id="CHEBI:29103"/>
    </ligand>
</feature>
<dbReference type="HAMAP" id="MF_01966">
    <property type="entry name" value="NADHX_epimerase"/>
    <property type="match status" value="1"/>
</dbReference>
<feature type="binding site" evidence="18">
    <location>
        <position position="133"/>
    </location>
    <ligand>
        <name>K(+)</name>
        <dbReference type="ChEBI" id="CHEBI:29103"/>
    </ligand>
</feature>
<feature type="domain" description="YjeF N-terminal" evidence="21">
    <location>
        <begin position="15"/>
        <end position="229"/>
    </location>
</feature>
<dbReference type="PANTHER" id="PTHR12592">
    <property type="entry name" value="ATP-DEPENDENT (S)-NAD(P)H-HYDRATE DEHYDRATASE FAMILY MEMBER"/>
    <property type="match status" value="1"/>
</dbReference>
<dbReference type="GO" id="GO:0110051">
    <property type="term" value="P:metabolite repair"/>
    <property type="evidence" value="ECO:0007669"/>
    <property type="project" value="TreeGrafter"/>
</dbReference>
<feature type="binding site" evidence="18">
    <location>
        <begin position="65"/>
        <end position="69"/>
    </location>
    <ligand>
        <name>(6S)-NADPHX</name>
        <dbReference type="ChEBI" id="CHEBI:64076"/>
    </ligand>
</feature>
<dbReference type="PROSITE" id="PS51385">
    <property type="entry name" value="YJEF_N"/>
    <property type="match status" value="1"/>
</dbReference>
<evidence type="ECO:0000256" key="10">
    <source>
        <dbReference type="ARBA" id="ARBA00023027"/>
    </source>
</evidence>
<dbReference type="SUPFAM" id="SSF53613">
    <property type="entry name" value="Ribokinase-like"/>
    <property type="match status" value="1"/>
</dbReference>
<dbReference type="NCBIfam" id="TIGR00196">
    <property type="entry name" value="yjeF_cterm"/>
    <property type="match status" value="1"/>
</dbReference>
<comment type="catalytic activity">
    <reaction evidence="15 17 19">
        <text>(6S)-NADHX + ADP = AMP + phosphate + NADH + H(+)</text>
        <dbReference type="Rhea" id="RHEA:32223"/>
        <dbReference type="ChEBI" id="CHEBI:15378"/>
        <dbReference type="ChEBI" id="CHEBI:43474"/>
        <dbReference type="ChEBI" id="CHEBI:57945"/>
        <dbReference type="ChEBI" id="CHEBI:64074"/>
        <dbReference type="ChEBI" id="CHEBI:456215"/>
        <dbReference type="ChEBI" id="CHEBI:456216"/>
        <dbReference type="EC" id="4.2.1.136"/>
    </reaction>
</comment>
<comment type="caution">
    <text evidence="22">The sequence shown here is derived from an EMBL/GenBank/DDBJ whole genome shotgun (WGS) entry which is preliminary data.</text>
</comment>
<feature type="binding site" evidence="17">
    <location>
        <begin position="424"/>
        <end position="428"/>
    </location>
    <ligand>
        <name>AMP</name>
        <dbReference type="ChEBI" id="CHEBI:456215"/>
    </ligand>
</feature>
<gene>
    <name evidence="18" type="primary">nnrE</name>
    <name evidence="17" type="synonym">nnrD</name>
    <name evidence="22" type="ORF">IC609_09750</name>
</gene>
<comment type="catalytic activity">
    <reaction evidence="2 18 19">
        <text>(6R)-NADPHX = (6S)-NADPHX</text>
        <dbReference type="Rhea" id="RHEA:32227"/>
        <dbReference type="ChEBI" id="CHEBI:64076"/>
        <dbReference type="ChEBI" id="CHEBI:64077"/>
        <dbReference type="EC" id="5.1.99.6"/>
    </reaction>
</comment>
<dbReference type="GO" id="GO:0046496">
    <property type="term" value="P:nicotinamide nucleotide metabolic process"/>
    <property type="evidence" value="ECO:0007669"/>
    <property type="project" value="UniProtKB-UniRule"/>
</dbReference>
<keyword evidence="23" id="KW-1185">Reference proteome</keyword>
<keyword evidence="9 18" id="KW-0630">Potassium</keyword>
<evidence type="ECO:0000313" key="22">
    <source>
        <dbReference type="EMBL" id="MBD8050828.1"/>
    </source>
</evidence>
<evidence type="ECO:0000256" key="8">
    <source>
        <dbReference type="ARBA" id="ARBA00022857"/>
    </source>
</evidence>
<dbReference type="RefSeq" id="WP_191819307.1">
    <property type="nucleotide sequence ID" value="NZ_JACYFT010000002.1"/>
</dbReference>
<dbReference type="PIRSF" id="PIRSF017184">
    <property type="entry name" value="Nnr"/>
    <property type="match status" value="1"/>
</dbReference>
<dbReference type="PANTHER" id="PTHR12592:SF0">
    <property type="entry name" value="ATP-DEPENDENT (S)-NAD(P)H-HYDRATE DEHYDRATASE"/>
    <property type="match status" value="1"/>
</dbReference>
<reference evidence="22" key="1">
    <citation type="submission" date="2020-09" db="EMBL/GenBank/DDBJ databases">
        <title>Genome seq and assembly of Limnohabitants sp.</title>
        <authorList>
            <person name="Chhetri G."/>
        </authorList>
    </citation>
    <scope>NUCLEOTIDE SEQUENCE</scope>
    <source>
        <strain evidence="22">JUR4</strain>
    </source>
</reference>
<comment type="function">
    <text evidence="14 19">Bifunctional enzyme that catalyzes the epimerization of the S- and R-forms of NAD(P)HX and the dehydration of the S-form of NAD(P)HX at the expense of ADP, which is converted to AMP. This allows the repair of both epimers of NAD(P)HX, a damaged form of NAD(P)H that is a result of enzymatic or heat-dependent hydration.</text>
</comment>
<evidence type="ECO:0000256" key="2">
    <source>
        <dbReference type="ARBA" id="ARBA00000909"/>
    </source>
</evidence>
<keyword evidence="6 17" id="KW-0547">Nucleotide-binding</keyword>
<dbReference type="Gene3D" id="3.40.50.10260">
    <property type="entry name" value="YjeF N-terminal domain"/>
    <property type="match status" value="1"/>
</dbReference>
<dbReference type="InterPro" id="IPR036652">
    <property type="entry name" value="YjeF_N_dom_sf"/>
</dbReference>
<evidence type="ECO:0000259" key="20">
    <source>
        <dbReference type="PROSITE" id="PS51383"/>
    </source>
</evidence>
<comment type="catalytic activity">
    <reaction evidence="16 17 19">
        <text>(6S)-NADPHX + ADP = AMP + phosphate + NADPH + H(+)</text>
        <dbReference type="Rhea" id="RHEA:32235"/>
        <dbReference type="ChEBI" id="CHEBI:15378"/>
        <dbReference type="ChEBI" id="CHEBI:43474"/>
        <dbReference type="ChEBI" id="CHEBI:57783"/>
        <dbReference type="ChEBI" id="CHEBI:64076"/>
        <dbReference type="ChEBI" id="CHEBI:456215"/>
        <dbReference type="ChEBI" id="CHEBI:456216"/>
        <dbReference type="EC" id="4.2.1.136"/>
    </reaction>
</comment>
<dbReference type="EC" id="5.1.99.6" evidence="19"/>
<keyword evidence="12 17" id="KW-0456">Lyase</keyword>
<dbReference type="GO" id="GO:0052855">
    <property type="term" value="F:ADP-dependent NAD(P)H-hydrate dehydratase activity"/>
    <property type="evidence" value="ECO:0007669"/>
    <property type="project" value="UniProtKB-UniRule"/>
</dbReference>
<dbReference type="EMBL" id="JACYFT010000002">
    <property type="protein sequence ID" value="MBD8050828.1"/>
    <property type="molecule type" value="Genomic_DNA"/>
</dbReference>
<evidence type="ECO:0000256" key="14">
    <source>
        <dbReference type="ARBA" id="ARBA00025153"/>
    </source>
</evidence>
<comment type="catalytic activity">
    <reaction evidence="1 18 19">
        <text>(6R)-NADHX = (6S)-NADHX</text>
        <dbReference type="Rhea" id="RHEA:32215"/>
        <dbReference type="ChEBI" id="CHEBI:64074"/>
        <dbReference type="ChEBI" id="CHEBI:64075"/>
        <dbReference type="EC" id="5.1.99.6"/>
    </reaction>
</comment>
<name>A0A927ILL3_9BURK</name>
<evidence type="ECO:0000256" key="5">
    <source>
        <dbReference type="ARBA" id="ARBA00022723"/>
    </source>
</evidence>
<dbReference type="GO" id="GO:0005524">
    <property type="term" value="F:ATP binding"/>
    <property type="evidence" value="ECO:0007669"/>
    <property type="project" value="UniProtKB-UniRule"/>
</dbReference>
<dbReference type="EC" id="4.2.1.136" evidence="19"/>
<comment type="cofactor">
    <cofactor evidence="18 19">
        <name>K(+)</name>
        <dbReference type="ChEBI" id="CHEBI:29103"/>
    </cofactor>
    <text evidence="18 19">Binds 1 potassium ion per subunit.</text>
</comment>
<evidence type="ECO:0000256" key="12">
    <source>
        <dbReference type="ARBA" id="ARBA00023239"/>
    </source>
</evidence>
<dbReference type="Gene3D" id="3.40.1190.20">
    <property type="match status" value="1"/>
</dbReference>
<comment type="similarity">
    <text evidence="18">Belongs to the NnrE/AIBP family.</text>
</comment>
<dbReference type="CDD" id="cd01171">
    <property type="entry name" value="YXKO-related"/>
    <property type="match status" value="1"/>
</dbReference>
<dbReference type="InterPro" id="IPR030677">
    <property type="entry name" value="Nnr"/>
</dbReference>
<feature type="binding site" evidence="17">
    <location>
        <position position="331"/>
    </location>
    <ligand>
        <name>(6S)-NADPHX</name>
        <dbReference type="ChEBI" id="CHEBI:64076"/>
    </ligand>
</feature>
<feature type="binding site" evidence="18">
    <location>
        <position position="66"/>
    </location>
    <ligand>
        <name>K(+)</name>
        <dbReference type="ChEBI" id="CHEBI:29103"/>
    </ligand>
</feature>
<evidence type="ECO:0000256" key="1">
    <source>
        <dbReference type="ARBA" id="ARBA00000013"/>
    </source>
</evidence>
<dbReference type="GO" id="GO:0052856">
    <property type="term" value="F:NAD(P)HX epimerase activity"/>
    <property type="evidence" value="ECO:0007669"/>
    <property type="project" value="UniProtKB-UniRule"/>
</dbReference>
<dbReference type="AlphaFoldDB" id="A0A927ILL3"/>
<sequence>MRRLTPTVSEPVAVLRKAGVRAQERALQALSTPSLMTLAGLSSAHLALALAPHARRIWVAAGPGNNGGDGLQAACHLHQWGMRVQVSLMGSPEQLPTDARAAWQNALRAGVPIHSSLPHAWLQEMTDQDLCIDALLGIGSDRPPSDVMQDWIEQMNQCAAPILALDVPTGLDADSGQILGGSPTRRHVVHADTTLTLLAAKPGLFMGHGRDVCGNIWLDTLTRAGPANSLVPPADAWLNTAKPNTKKTHASHKGSHGDVAIVGGEPMALHGMGMTGAAVLAAQAALHGGAGRVILSLLGAPAENTLAAPDLMQRPFHRLDLTQLTVVAGCGGGQAIATVLGDILLHSARLVLDADGLNAVAANPDWQALLRSRSETPDQRATVITPHPLEAARLLGSTAQEVQQDRLQAAQALSAQLQCTVILKGSGSVIASPGEPTRINTSGNGRLAIGGTGDVLAGLTGSRLAQGQSAHEAACTAAWQHGNAADHWPSNDALTASRLAERLH</sequence>
<comment type="cofactor">
    <cofactor evidence="17">
        <name>Mg(2+)</name>
        <dbReference type="ChEBI" id="CHEBI:18420"/>
    </cofactor>
</comment>
<feature type="binding site" evidence="18">
    <location>
        <position position="166"/>
    </location>
    <ligand>
        <name>(6S)-NADPHX</name>
        <dbReference type="ChEBI" id="CHEBI:64076"/>
    </ligand>
</feature>
<feature type="binding site" evidence="17">
    <location>
        <position position="454"/>
    </location>
    <ligand>
        <name>(6S)-NADPHX</name>
        <dbReference type="ChEBI" id="CHEBI:64076"/>
    </ligand>
</feature>
<keyword evidence="8 17" id="KW-0521">NADP</keyword>
<keyword evidence="5 18" id="KW-0479">Metal-binding</keyword>
<evidence type="ECO:0000256" key="6">
    <source>
        <dbReference type="ARBA" id="ARBA00022741"/>
    </source>
</evidence>
<dbReference type="PROSITE" id="PS51383">
    <property type="entry name" value="YJEF_C_3"/>
    <property type="match status" value="1"/>
</dbReference>
<evidence type="ECO:0000256" key="18">
    <source>
        <dbReference type="HAMAP-Rule" id="MF_01966"/>
    </source>
</evidence>
<dbReference type="GO" id="GO:0046872">
    <property type="term" value="F:metal ion binding"/>
    <property type="evidence" value="ECO:0007669"/>
    <property type="project" value="UniProtKB-UniRule"/>
</dbReference>
<comment type="similarity">
    <text evidence="17">Belongs to the NnrD/CARKD family.</text>
</comment>
<feature type="binding site" evidence="17">
    <location>
        <position position="277"/>
    </location>
    <ligand>
        <name>(6S)-NADPHX</name>
        <dbReference type="ChEBI" id="CHEBI:64076"/>
    </ligand>
</feature>
<dbReference type="InterPro" id="IPR004443">
    <property type="entry name" value="YjeF_N_dom"/>
</dbReference>
<feature type="binding site" evidence="17">
    <location>
        <position position="453"/>
    </location>
    <ligand>
        <name>AMP</name>
        <dbReference type="ChEBI" id="CHEBI:456215"/>
    </ligand>
</feature>
<evidence type="ECO:0000256" key="19">
    <source>
        <dbReference type="PIRNR" id="PIRNR017184"/>
    </source>
</evidence>
<evidence type="ECO:0000313" key="23">
    <source>
        <dbReference type="Proteomes" id="UP000647424"/>
    </source>
</evidence>
<evidence type="ECO:0000256" key="17">
    <source>
        <dbReference type="HAMAP-Rule" id="MF_01965"/>
    </source>
</evidence>
<feature type="binding site" evidence="18">
    <location>
        <begin position="137"/>
        <end position="143"/>
    </location>
    <ligand>
        <name>(6S)-NADPHX</name>
        <dbReference type="ChEBI" id="CHEBI:64076"/>
    </ligand>
</feature>
<comment type="similarity">
    <text evidence="3 19">In the N-terminal section; belongs to the NnrE/AIBP family.</text>
</comment>
<organism evidence="22 23">
    <name type="scientific">Limnohabitans radicicola</name>
    <dbReference type="NCBI Taxonomy" id="2771427"/>
    <lineage>
        <taxon>Bacteria</taxon>
        <taxon>Pseudomonadati</taxon>
        <taxon>Pseudomonadota</taxon>
        <taxon>Betaproteobacteria</taxon>
        <taxon>Burkholderiales</taxon>
        <taxon>Comamonadaceae</taxon>
        <taxon>Limnohabitans</taxon>
    </lineage>
</organism>
<dbReference type="InterPro" id="IPR000631">
    <property type="entry name" value="CARKD"/>
</dbReference>
<proteinExistence type="inferred from homology"/>
<comment type="similarity">
    <text evidence="4 19">In the C-terminal section; belongs to the NnrD/CARKD family.</text>
</comment>
<dbReference type="InterPro" id="IPR029056">
    <property type="entry name" value="Ribokinase-like"/>
</dbReference>
<evidence type="ECO:0000256" key="15">
    <source>
        <dbReference type="ARBA" id="ARBA00048238"/>
    </source>
</evidence>
<dbReference type="Pfam" id="PF01256">
    <property type="entry name" value="Carb_kinase"/>
    <property type="match status" value="1"/>
</dbReference>
<dbReference type="Proteomes" id="UP000647424">
    <property type="component" value="Unassembled WGS sequence"/>
</dbReference>
<comment type="function">
    <text evidence="17">Catalyzes the dehydration of the S-form of NAD(P)HX at the expense of ADP, which is converted to AMP. Together with NAD(P)HX epimerase, which catalyzes the epimerization of the S- and R-forms, the enzyme allows the repair of both epimers of NAD(P)HX, a damaged form of NAD(P)H that is a result of enzymatic or heat-dependent hydration.</text>
</comment>
<comment type="caution">
    <text evidence="18">Lacks conserved residue(s) required for the propagation of feature annotation.</text>
</comment>
<evidence type="ECO:0000256" key="11">
    <source>
        <dbReference type="ARBA" id="ARBA00023235"/>
    </source>
</evidence>
<evidence type="ECO:0000256" key="16">
    <source>
        <dbReference type="ARBA" id="ARBA00049209"/>
    </source>
</evidence>
<evidence type="ECO:0000256" key="7">
    <source>
        <dbReference type="ARBA" id="ARBA00022840"/>
    </source>
</evidence>
<comment type="function">
    <text evidence="18">Catalyzes the epimerization of the S- and R-forms of NAD(P)HX, a damaged form of NAD(P)H that is a result of enzymatic or heat-dependent hydration. This is a prerequisite for the S-specific NAD(P)H-hydrate dehydratase to allow the repair of both epimers of NAD(P)HX.</text>
</comment>
<evidence type="ECO:0000256" key="3">
    <source>
        <dbReference type="ARBA" id="ARBA00006001"/>
    </source>
</evidence>
<evidence type="ECO:0000256" key="9">
    <source>
        <dbReference type="ARBA" id="ARBA00022958"/>
    </source>
</evidence>
<feature type="binding site" evidence="17">
    <location>
        <position position="387"/>
    </location>
    <ligand>
        <name>(6S)-NADPHX</name>
        <dbReference type="ChEBI" id="CHEBI:64076"/>
    </ligand>
</feature>
<keyword evidence="10 17" id="KW-0520">NAD</keyword>
<accession>A0A927ILL3</accession>
<keyword evidence="7 17" id="KW-0067">ATP-binding</keyword>
<dbReference type="NCBIfam" id="TIGR00197">
    <property type="entry name" value="yjeF_nterm"/>
    <property type="match status" value="1"/>
</dbReference>
<evidence type="ECO:0000256" key="4">
    <source>
        <dbReference type="ARBA" id="ARBA00009524"/>
    </source>
</evidence>
<protein>
    <recommendedName>
        <fullName evidence="19">Bifunctional NAD(P)H-hydrate repair enzyme</fullName>
    </recommendedName>
    <alternativeName>
        <fullName evidence="19">Nicotinamide nucleotide repair protein</fullName>
    </alternativeName>
    <domain>
        <recommendedName>
            <fullName evidence="19">ADP-dependent (S)-NAD(P)H-hydrate dehydratase</fullName>
            <ecNumber evidence="19">4.2.1.136</ecNumber>
        </recommendedName>
        <alternativeName>
            <fullName evidence="19">ADP-dependent NAD(P)HX dehydratase</fullName>
        </alternativeName>
    </domain>
    <domain>
        <recommendedName>
            <fullName evidence="19">NAD(P)H-hydrate epimerase</fullName>
            <ecNumber evidence="19">5.1.99.6</ecNumber>
        </recommendedName>
    </domain>
</protein>